<dbReference type="Gene3D" id="1.10.510.10">
    <property type="entry name" value="Transferase(Phosphotransferase) domain 1"/>
    <property type="match status" value="1"/>
</dbReference>
<protein>
    <recommendedName>
        <fullName evidence="1">Protein kinase domain-containing protein</fullName>
    </recommendedName>
</protein>
<dbReference type="GO" id="GO:0004672">
    <property type="term" value="F:protein kinase activity"/>
    <property type="evidence" value="ECO:0007669"/>
    <property type="project" value="InterPro"/>
</dbReference>
<dbReference type="AlphaFoldDB" id="A0A3N4LET6"/>
<dbReference type="InterPro" id="IPR000719">
    <property type="entry name" value="Prot_kinase_dom"/>
</dbReference>
<keyword evidence="3" id="KW-1185">Reference proteome</keyword>
<dbReference type="GO" id="GO:0005524">
    <property type="term" value="F:ATP binding"/>
    <property type="evidence" value="ECO:0007669"/>
    <property type="project" value="InterPro"/>
</dbReference>
<evidence type="ECO:0000259" key="1">
    <source>
        <dbReference type="PROSITE" id="PS50011"/>
    </source>
</evidence>
<name>A0A3N4LET6_9PEZI</name>
<accession>A0A3N4LET6</accession>
<dbReference type="OrthoDB" id="1668230at2759"/>
<dbReference type="SUPFAM" id="SSF56112">
    <property type="entry name" value="Protein kinase-like (PK-like)"/>
    <property type="match status" value="1"/>
</dbReference>
<proteinExistence type="predicted"/>
<dbReference type="EMBL" id="ML121561">
    <property type="protein sequence ID" value="RPB21226.1"/>
    <property type="molecule type" value="Genomic_DNA"/>
</dbReference>
<sequence length="152" mass="17863">MSSLTIAPSTVLKRIPSSAVSEDLRNLYEMIWLQRPKNIINFAKQPKYGRTITSLHLCPVGFHPHLRSILELKRHAVQGILKGLDWQHHYDYVHRDLRWSNVIQDIERNIRLIDVEYAGKEGEVEDDDILLYWPTMEGGMYLKVLIFTPWPR</sequence>
<dbReference type="Proteomes" id="UP000267821">
    <property type="component" value="Unassembled WGS sequence"/>
</dbReference>
<organism evidence="2 3">
    <name type="scientific">Terfezia boudieri ATCC MYA-4762</name>
    <dbReference type="NCBI Taxonomy" id="1051890"/>
    <lineage>
        <taxon>Eukaryota</taxon>
        <taxon>Fungi</taxon>
        <taxon>Dikarya</taxon>
        <taxon>Ascomycota</taxon>
        <taxon>Pezizomycotina</taxon>
        <taxon>Pezizomycetes</taxon>
        <taxon>Pezizales</taxon>
        <taxon>Pezizaceae</taxon>
        <taxon>Terfezia</taxon>
    </lineage>
</organism>
<dbReference type="InterPro" id="IPR011009">
    <property type="entry name" value="Kinase-like_dom_sf"/>
</dbReference>
<evidence type="ECO:0000313" key="2">
    <source>
        <dbReference type="EMBL" id="RPB21226.1"/>
    </source>
</evidence>
<feature type="domain" description="Protein kinase" evidence="1">
    <location>
        <begin position="1"/>
        <end position="152"/>
    </location>
</feature>
<reference evidence="2 3" key="1">
    <citation type="journal article" date="2018" name="Nat. Ecol. Evol.">
        <title>Pezizomycetes genomes reveal the molecular basis of ectomycorrhizal truffle lifestyle.</title>
        <authorList>
            <person name="Murat C."/>
            <person name="Payen T."/>
            <person name="Noel B."/>
            <person name="Kuo A."/>
            <person name="Morin E."/>
            <person name="Chen J."/>
            <person name="Kohler A."/>
            <person name="Krizsan K."/>
            <person name="Balestrini R."/>
            <person name="Da Silva C."/>
            <person name="Montanini B."/>
            <person name="Hainaut M."/>
            <person name="Levati E."/>
            <person name="Barry K.W."/>
            <person name="Belfiori B."/>
            <person name="Cichocki N."/>
            <person name="Clum A."/>
            <person name="Dockter R.B."/>
            <person name="Fauchery L."/>
            <person name="Guy J."/>
            <person name="Iotti M."/>
            <person name="Le Tacon F."/>
            <person name="Lindquist E.A."/>
            <person name="Lipzen A."/>
            <person name="Malagnac F."/>
            <person name="Mello A."/>
            <person name="Molinier V."/>
            <person name="Miyauchi S."/>
            <person name="Poulain J."/>
            <person name="Riccioni C."/>
            <person name="Rubini A."/>
            <person name="Sitrit Y."/>
            <person name="Splivallo R."/>
            <person name="Traeger S."/>
            <person name="Wang M."/>
            <person name="Zifcakova L."/>
            <person name="Wipf D."/>
            <person name="Zambonelli A."/>
            <person name="Paolocci F."/>
            <person name="Nowrousian M."/>
            <person name="Ottonello S."/>
            <person name="Baldrian P."/>
            <person name="Spatafora J.W."/>
            <person name="Henrissat B."/>
            <person name="Nagy L.G."/>
            <person name="Aury J.M."/>
            <person name="Wincker P."/>
            <person name="Grigoriev I.V."/>
            <person name="Bonfante P."/>
            <person name="Martin F.M."/>
        </authorList>
    </citation>
    <scope>NUCLEOTIDE SEQUENCE [LARGE SCALE GENOMIC DNA]</scope>
    <source>
        <strain evidence="2 3">ATCC MYA-4762</strain>
    </source>
</reference>
<dbReference type="InParanoid" id="A0A3N4LET6"/>
<evidence type="ECO:0000313" key="3">
    <source>
        <dbReference type="Proteomes" id="UP000267821"/>
    </source>
</evidence>
<dbReference type="PROSITE" id="PS50011">
    <property type="entry name" value="PROTEIN_KINASE_DOM"/>
    <property type="match status" value="1"/>
</dbReference>
<gene>
    <name evidence="2" type="ORF">L211DRAFT_889953</name>
</gene>